<organism evidence="13 14">
    <name type="scientific">Rhododendron griersonianum</name>
    <dbReference type="NCBI Taxonomy" id="479676"/>
    <lineage>
        <taxon>Eukaryota</taxon>
        <taxon>Viridiplantae</taxon>
        <taxon>Streptophyta</taxon>
        <taxon>Embryophyta</taxon>
        <taxon>Tracheophyta</taxon>
        <taxon>Spermatophyta</taxon>
        <taxon>Magnoliopsida</taxon>
        <taxon>eudicotyledons</taxon>
        <taxon>Gunneridae</taxon>
        <taxon>Pentapetalae</taxon>
        <taxon>asterids</taxon>
        <taxon>Ericales</taxon>
        <taxon>Ericaceae</taxon>
        <taxon>Ericoideae</taxon>
        <taxon>Rhodoreae</taxon>
        <taxon>Rhododendron</taxon>
    </lineage>
</organism>
<dbReference type="AlphaFoldDB" id="A0AAV6IWF9"/>
<keyword evidence="6" id="KW-0479">Metal-binding</keyword>
<keyword evidence="5" id="KW-0808">Transferase</keyword>
<dbReference type="EMBL" id="JACTNZ010000009">
    <property type="protein sequence ID" value="KAG5531150.1"/>
    <property type="molecule type" value="Genomic_DNA"/>
</dbReference>
<evidence type="ECO:0000256" key="12">
    <source>
        <dbReference type="SAM" id="Coils"/>
    </source>
</evidence>
<name>A0AAV6IWF9_9ERIC</name>
<keyword evidence="8" id="KW-0418">Kinase</keyword>
<feature type="coiled-coil region" evidence="12">
    <location>
        <begin position="186"/>
        <end position="238"/>
    </location>
</feature>
<dbReference type="EC" id="2.7.1.50" evidence="4"/>
<keyword evidence="10" id="KW-0460">Magnesium</keyword>
<evidence type="ECO:0000256" key="8">
    <source>
        <dbReference type="ARBA" id="ARBA00022777"/>
    </source>
</evidence>
<evidence type="ECO:0000256" key="1">
    <source>
        <dbReference type="ARBA" id="ARBA00001771"/>
    </source>
</evidence>
<evidence type="ECO:0000313" key="14">
    <source>
        <dbReference type="Proteomes" id="UP000823749"/>
    </source>
</evidence>
<dbReference type="Gene3D" id="3.40.1190.20">
    <property type="match status" value="2"/>
</dbReference>
<evidence type="ECO:0000256" key="2">
    <source>
        <dbReference type="ARBA" id="ARBA00001946"/>
    </source>
</evidence>
<gene>
    <name evidence="13" type="ORF">RHGRI_025940</name>
</gene>
<accession>A0AAV6IWF9</accession>
<dbReference type="InterPro" id="IPR000417">
    <property type="entry name" value="Hyethyz_kinase"/>
</dbReference>
<evidence type="ECO:0000313" key="13">
    <source>
        <dbReference type="EMBL" id="KAG5531150.1"/>
    </source>
</evidence>
<keyword evidence="14" id="KW-1185">Reference proteome</keyword>
<keyword evidence="12" id="KW-0175">Coiled coil</keyword>
<evidence type="ECO:0000256" key="4">
    <source>
        <dbReference type="ARBA" id="ARBA00012129"/>
    </source>
</evidence>
<evidence type="ECO:0000256" key="6">
    <source>
        <dbReference type="ARBA" id="ARBA00022723"/>
    </source>
</evidence>
<comment type="pathway">
    <text evidence="3">Cofactor biosynthesis; thiamine diphosphate biosynthesis; 4-methyl-5-(2-phosphoethyl)-thiazole from 5-(2-hydroxyethyl)-4-methylthiazole: step 1/1.</text>
</comment>
<evidence type="ECO:0000256" key="10">
    <source>
        <dbReference type="ARBA" id="ARBA00022842"/>
    </source>
</evidence>
<proteinExistence type="inferred from homology"/>
<dbReference type="PRINTS" id="PR01099">
    <property type="entry name" value="HYETHTZKNASE"/>
</dbReference>
<evidence type="ECO:0000256" key="5">
    <source>
        <dbReference type="ARBA" id="ARBA00022679"/>
    </source>
</evidence>
<dbReference type="SUPFAM" id="SSF53613">
    <property type="entry name" value="Ribokinase-like"/>
    <property type="match status" value="2"/>
</dbReference>
<dbReference type="Proteomes" id="UP000823749">
    <property type="component" value="Chromosome 9"/>
</dbReference>
<sequence length="414" mass="44127">MVDNTHQVKHQQTSPEWGPTAWAHLSTVRTQSPLIQCITNFVSMDLMANTLLSAGASPAMIHSLREIPEFTPRAAALCVNVGTLTAEWLPAMRAAAEAAGKAGKPWVLDPVAAGASRFRLEACRELVGMRPTVVRGNGSEILALANASVGPSKAGQAALQAYDKAVKVSAERERYRTDRDNFKVKFKTTESRLQETDAEMEKLKKELAEAKTAAATAEAEVEKMKVEEKKKLDEADAKGYEAGIKRAALEYTQTAHQMVNDALEERLPEFFELGYAAGAEAMATGVDSSHESTDAVEAAKSLAKSSGCIVAVSGAVDFVTDGQRVVGAQNGVAMMQKITATGCSVTALIAAFVAIDPLHAFEATATALSIFGIAGEIGMDMAKGPASLRVHLIDSLYGLDQDTVVRRVNIINFS</sequence>
<comment type="catalytic activity">
    <reaction evidence="1">
        <text>5-(2-hydroxyethyl)-4-methylthiazole + ATP = 4-methyl-5-(2-phosphooxyethyl)-thiazole + ADP + H(+)</text>
        <dbReference type="Rhea" id="RHEA:24212"/>
        <dbReference type="ChEBI" id="CHEBI:15378"/>
        <dbReference type="ChEBI" id="CHEBI:17957"/>
        <dbReference type="ChEBI" id="CHEBI:30616"/>
        <dbReference type="ChEBI" id="CHEBI:58296"/>
        <dbReference type="ChEBI" id="CHEBI:456216"/>
        <dbReference type="EC" id="2.7.1.50"/>
    </reaction>
</comment>
<dbReference type="GO" id="GO:0004417">
    <property type="term" value="F:hydroxyethylthiazole kinase activity"/>
    <property type="evidence" value="ECO:0007669"/>
    <property type="project" value="UniProtKB-EC"/>
</dbReference>
<keyword evidence="7" id="KW-0547">Nucleotide-binding</keyword>
<dbReference type="GO" id="GO:0000287">
    <property type="term" value="F:magnesium ion binding"/>
    <property type="evidence" value="ECO:0007669"/>
    <property type="project" value="InterPro"/>
</dbReference>
<protein>
    <recommendedName>
        <fullName evidence="4">hydroxyethylthiazole kinase</fullName>
        <ecNumber evidence="4">2.7.1.50</ecNumber>
    </recommendedName>
</protein>
<dbReference type="GO" id="GO:0009228">
    <property type="term" value="P:thiamine biosynthetic process"/>
    <property type="evidence" value="ECO:0007669"/>
    <property type="project" value="UniProtKB-KW"/>
</dbReference>
<dbReference type="HAMAP" id="MF_00228">
    <property type="entry name" value="Thz_kinase"/>
    <property type="match status" value="1"/>
</dbReference>
<comment type="caution">
    <text evidence="13">The sequence shown here is derived from an EMBL/GenBank/DDBJ whole genome shotgun (WGS) entry which is preliminary data.</text>
</comment>
<reference evidence="13" key="1">
    <citation type="submission" date="2020-08" db="EMBL/GenBank/DDBJ databases">
        <title>Plant Genome Project.</title>
        <authorList>
            <person name="Zhang R.-G."/>
        </authorList>
    </citation>
    <scope>NUCLEOTIDE SEQUENCE</scope>
    <source>
        <strain evidence="13">WSP0</strain>
        <tissue evidence="13">Leaf</tissue>
    </source>
</reference>
<evidence type="ECO:0000256" key="3">
    <source>
        <dbReference type="ARBA" id="ARBA00004868"/>
    </source>
</evidence>
<keyword evidence="9" id="KW-0067">ATP-binding</keyword>
<evidence type="ECO:0000256" key="11">
    <source>
        <dbReference type="ARBA" id="ARBA00022977"/>
    </source>
</evidence>
<keyword evidence="11" id="KW-0784">Thiamine biosynthesis</keyword>
<comment type="cofactor">
    <cofactor evidence="2">
        <name>Mg(2+)</name>
        <dbReference type="ChEBI" id="CHEBI:18420"/>
    </cofactor>
</comment>
<evidence type="ECO:0000256" key="9">
    <source>
        <dbReference type="ARBA" id="ARBA00022840"/>
    </source>
</evidence>
<evidence type="ECO:0000256" key="7">
    <source>
        <dbReference type="ARBA" id="ARBA00022741"/>
    </source>
</evidence>
<dbReference type="InterPro" id="IPR029056">
    <property type="entry name" value="Ribokinase-like"/>
</dbReference>
<dbReference type="CDD" id="cd01170">
    <property type="entry name" value="THZ_kinase"/>
    <property type="match status" value="1"/>
</dbReference>
<dbReference type="GO" id="GO:0005524">
    <property type="term" value="F:ATP binding"/>
    <property type="evidence" value="ECO:0007669"/>
    <property type="project" value="UniProtKB-KW"/>
</dbReference>
<dbReference type="Pfam" id="PF02110">
    <property type="entry name" value="HK"/>
    <property type="match status" value="2"/>
</dbReference>